<feature type="region of interest" description="Disordered" evidence="1">
    <location>
        <begin position="161"/>
        <end position="181"/>
    </location>
</feature>
<feature type="compositionally biased region" description="Basic and acidic residues" evidence="1">
    <location>
        <begin position="168"/>
        <end position="181"/>
    </location>
</feature>
<gene>
    <name evidence="2" type="ORF">LCGC14_0032550</name>
</gene>
<comment type="caution">
    <text evidence="2">The sequence shown here is derived from an EMBL/GenBank/DDBJ whole genome shotgun (WGS) entry which is preliminary data.</text>
</comment>
<dbReference type="SUPFAM" id="SSF47240">
    <property type="entry name" value="Ferritin-like"/>
    <property type="match status" value="1"/>
</dbReference>
<proteinExistence type="predicted"/>
<name>A0A0F9YYB4_9ZZZZ</name>
<accession>A0A0F9YYB4</accession>
<evidence type="ECO:0000256" key="1">
    <source>
        <dbReference type="SAM" id="MobiDB-lite"/>
    </source>
</evidence>
<sequence length="389" mass="44667">MHGLIGIFDNKGTPLEKQAFTWKELASRPISKLDDDAFTRVRVILMNGLEQDALRLKHFGARFNKSLQLPLAQIRRVEHHQMTAINWLLSSDHSPLETTVAYEQVAIEVTAAVAQNEPDPYQAQTYRYGLLEDFDHLYRYSAMLDRLEGKDANNILQGYTDIIPGRPTSEHHRAPESDLRDNYNKDDAALITKIHAAMITAAEYQTHDYYMNIGPLFADPVARQLYAEIASVEEQHVTQYGSLMDPDESFMEKWLIHEAMEVYAYHSCVEQEDNSRVKAMWERFLDYELGQLNLACDLFKQIERRDPAEILGGSVPRMIEFKSQREFVRKVVAEEVNMRTSGTQYVSKEEESPLSLDYRKQMNAEGVPANIVSAGYNWRPGTELSQNKP</sequence>
<protein>
    <submittedName>
        <fullName evidence="2">Uncharacterized protein</fullName>
    </submittedName>
</protein>
<organism evidence="2">
    <name type="scientific">marine sediment metagenome</name>
    <dbReference type="NCBI Taxonomy" id="412755"/>
    <lineage>
        <taxon>unclassified sequences</taxon>
        <taxon>metagenomes</taxon>
        <taxon>ecological metagenomes</taxon>
    </lineage>
</organism>
<reference evidence="2" key="1">
    <citation type="journal article" date="2015" name="Nature">
        <title>Complex archaea that bridge the gap between prokaryotes and eukaryotes.</title>
        <authorList>
            <person name="Spang A."/>
            <person name="Saw J.H."/>
            <person name="Jorgensen S.L."/>
            <person name="Zaremba-Niedzwiedzka K."/>
            <person name="Martijn J."/>
            <person name="Lind A.E."/>
            <person name="van Eijk R."/>
            <person name="Schleper C."/>
            <person name="Guy L."/>
            <person name="Ettema T.J."/>
        </authorList>
    </citation>
    <scope>NUCLEOTIDE SEQUENCE</scope>
</reference>
<dbReference type="InterPro" id="IPR009078">
    <property type="entry name" value="Ferritin-like_SF"/>
</dbReference>
<evidence type="ECO:0000313" key="2">
    <source>
        <dbReference type="EMBL" id="KKO09759.1"/>
    </source>
</evidence>
<dbReference type="EMBL" id="LAZR01000006">
    <property type="protein sequence ID" value="KKO09759.1"/>
    <property type="molecule type" value="Genomic_DNA"/>
</dbReference>
<dbReference type="AlphaFoldDB" id="A0A0F9YYB4"/>